<evidence type="ECO:0000313" key="2">
    <source>
        <dbReference type="EMBL" id="KIH42736.1"/>
    </source>
</evidence>
<name>A0A0C2FCG1_9BILA</name>
<feature type="region of interest" description="Disordered" evidence="1">
    <location>
        <begin position="62"/>
        <end position="81"/>
    </location>
</feature>
<dbReference type="AlphaFoldDB" id="A0A0C2FCG1"/>
<dbReference type="EMBL" id="KN793256">
    <property type="protein sequence ID" value="KIH42736.1"/>
    <property type="molecule type" value="Genomic_DNA"/>
</dbReference>
<dbReference type="OrthoDB" id="5862839at2759"/>
<feature type="compositionally biased region" description="Low complexity" evidence="1">
    <location>
        <begin position="68"/>
        <end position="81"/>
    </location>
</feature>
<reference evidence="2 3" key="1">
    <citation type="submission" date="2013-12" db="EMBL/GenBank/DDBJ databases">
        <title>Draft genome of the parsitic nematode Ancylostoma duodenale.</title>
        <authorList>
            <person name="Mitreva M."/>
        </authorList>
    </citation>
    <scope>NUCLEOTIDE SEQUENCE [LARGE SCALE GENOMIC DNA]</scope>
    <source>
        <strain evidence="2 3">Zhejiang</strain>
    </source>
</reference>
<gene>
    <name evidence="2" type="ORF">ANCDUO_27275</name>
</gene>
<organism evidence="2 3">
    <name type="scientific">Ancylostoma duodenale</name>
    <dbReference type="NCBI Taxonomy" id="51022"/>
    <lineage>
        <taxon>Eukaryota</taxon>
        <taxon>Metazoa</taxon>
        <taxon>Ecdysozoa</taxon>
        <taxon>Nematoda</taxon>
        <taxon>Chromadorea</taxon>
        <taxon>Rhabditida</taxon>
        <taxon>Rhabditina</taxon>
        <taxon>Rhabditomorpha</taxon>
        <taxon>Strongyloidea</taxon>
        <taxon>Ancylostomatidae</taxon>
        <taxon>Ancylostomatinae</taxon>
        <taxon>Ancylostoma</taxon>
    </lineage>
</organism>
<evidence type="ECO:0000256" key="1">
    <source>
        <dbReference type="SAM" id="MobiDB-lite"/>
    </source>
</evidence>
<proteinExistence type="predicted"/>
<protein>
    <recommendedName>
        <fullName evidence="4">Nematode cuticle collagen domain protein</fullName>
    </recommendedName>
</protein>
<accession>A0A0C2FCG1</accession>
<keyword evidence="3" id="KW-1185">Reference proteome</keyword>
<dbReference type="Proteomes" id="UP000054047">
    <property type="component" value="Unassembled WGS sequence"/>
</dbReference>
<evidence type="ECO:0000313" key="3">
    <source>
        <dbReference type="Proteomes" id="UP000054047"/>
    </source>
</evidence>
<sequence length="81" mass="8920">VNAKSLWADVNSFRDISKSFNQTFPRVIRETYGVEENVTENISVNVEENMIEEDHSCDNCCLPGPEGPTGEPGRPGKPGIP</sequence>
<feature type="non-terminal residue" evidence="2">
    <location>
        <position position="81"/>
    </location>
</feature>
<feature type="non-terminal residue" evidence="2">
    <location>
        <position position="1"/>
    </location>
</feature>
<evidence type="ECO:0008006" key="4">
    <source>
        <dbReference type="Google" id="ProtNLM"/>
    </source>
</evidence>